<dbReference type="SUPFAM" id="SSF48065">
    <property type="entry name" value="DBL homology domain (DH-domain)"/>
    <property type="match status" value="1"/>
</dbReference>
<dbReference type="InterPro" id="IPR000198">
    <property type="entry name" value="RhoGAP_dom"/>
</dbReference>
<evidence type="ECO:0000256" key="5">
    <source>
        <dbReference type="SAM" id="Coils"/>
    </source>
</evidence>
<dbReference type="PROSITE" id="PS50010">
    <property type="entry name" value="DH_2"/>
    <property type="match status" value="1"/>
</dbReference>
<dbReference type="SMART" id="SM00233">
    <property type="entry name" value="PH"/>
    <property type="match status" value="1"/>
</dbReference>
<dbReference type="InterPro" id="IPR037769">
    <property type="entry name" value="Abr/Bcr"/>
</dbReference>
<feature type="domain" description="Rho-GAP" evidence="8">
    <location>
        <begin position="524"/>
        <end position="714"/>
    </location>
</feature>
<gene>
    <name evidence="10" type="primary">20195635</name>
    <name evidence="9" type="ORF">HELRODRAFT_116148</name>
</gene>
<dbReference type="InterPro" id="IPR008936">
    <property type="entry name" value="Rho_GTPase_activation_prot"/>
</dbReference>
<dbReference type="GO" id="GO:0005085">
    <property type="term" value="F:guanyl-nucleotide exchange factor activity"/>
    <property type="evidence" value="ECO:0007669"/>
    <property type="project" value="UniProtKB-KW"/>
</dbReference>
<dbReference type="Pfam" id="PF00168">
    <property type="entry name" value="C2"/>
    <property type="match status" value="1"/>
</dbReference>
<dbReference type="PANTHER" id="PTHR23182">
    <property type="entry name" value="BREAKPOINT CLUSTER REGION PROTEIN BCR"/>
    <property type="match status" value="1"/>
</dbReference>
<dbReference type="STRING" id="6412.T1EGD3"/>
<evidence type="ECO:0000256" key="3">
    <source>
        <dbReference type="ARBA" id="ARBA00022468"/>
    </source>
</evidence>
<dbReference type="CTD" id="20195635"/>
<dbReference type="GO" id="GO:0043197">
    <property type="term" value="C:dendritic spine"/>
    <property type="evidence" value="ECO:0007669"/>
    <property type="project" value="UniProtKB-SubCell"/>
</dbReference>
<dbReference type="Gene3D" id="1.10.555.10">
    <property type="entry name" value="Rho GTPase activation protein"/>
    <property type="match status" value="1"/>
</dbReference>
<dbReference type="Gene3D" id="2.30.29.30">
    <property type="entry name" value="Pleckstrin-homology domain (PH domain)/Phosphotyrosine-binding domain (PTB)"/>
    <property type="match status" value="1"/>
</dbReference>
<accession>T1EGD3</accession>
<dbReference type="eggNOG" id="KOG4269">
    <property type="taxonomic scope" value="Eukaryota"/>
</dbReference>
<organism evidence="10 11">
    <name type="scientific">Helobdella robusta</name>
    <name type="common">Californian leech</name>
    <dbReference type="NCBI Taxonomy" id="6412"/>
    <lineage>
        <taxon>Eukaryota</taxon>
        <taxon>Metazoa</taxon>
        <taxon>Spiralia</taxon>
        <taxon>Lophotrochozoa</taxon>
        <taxon>Annelida</taxon>
        <taxon>Clitellata</taxon>
        <taxon>Hirudinea</taxon>
        <taxon>Rhynchobdellida</taxon>
        <taxon>Glossiphoniidae</taxon>
        <taxon>Helobdella</taxon>
    </lineage>
</organism>
<evidence type="ECO:0000313" key="9">
    <source>
        <dbReference type="EMBL" id="ESN92154.1"/>
    </source>
</evidence>
<evidence type="ECO:0000256" key="1">
    <source>
        <dbReference type="ARBA" id="ARBA00004489"/>
    </source>
</evidence>
<evidence type="ECO:0000259" key="6">
    <source>
        <dbReference type="PROSITE" id="PS50004"/>
    </source>
</evidence>
<dbReference type="KEGG" id="hro:HELRODRAFT_116148"/>
<dbReference type="Gene3D" id="2.60.40.150">
    <property type="entry name" value="C2 domain"/>
    <property type="match status" value="1"/>
</dbReference>
<name>T1EGD3_HELRO</name>
<dbReference type="SUPFAM" id="SSF49562">
    <property type="entry name" value="C2 domain (Calcium/lipid-binding domain, CaLB)"/>
    <property type="match status" value="1"/>
</dbReference>
<comment type="subcellular location">
    <subcellularLocation>
        <location evidence="1">Cell projection</location>
        <location evidence="1">Axon</location>
    </subcellularLocation>
    <subcellularLocation>
        <location evidence="2">Cell projection</location>
        <location evidence="2">Dendritic spine</location>
    </subcellularLocation>
</comment>
<dbReference type="EnsemblMetazoa" id="HelroT116148">
    <property type="protein sequence ID" value="HelroP116148"/>
    <property type="gene ID" value="HelroG116148"/>
</dbReference>
<evidence type="ECO:0008006" key="12">
    <source>
        <dbReference type="Google" id="ProtNLM"/>
    </source>
</evidence>
<dbReference type="HOGENOM" id="CLU_004000_1_0_1"/>
<dbReference type="AlphaFoldDB" id="T1EGD3"/>
<dbReference type="SUPFAM" id="SSF50729">
    <property type="entry name" value="PH domain-like"/>
    <property type="match status" value="1"/>
</dbReference>
<dbReference type="RefSeq" id="XP_009029802.1">
    <property type="nucleotide sequence ID" value="XM_009031554.1"/>
</dbReference>
<dbReference type="GO" id="GO:0007165">
    <property type="term" value="P:signal transduction"/>
    <property type="evidence" value="ECO:0007669"/>
    <property type="project" value="InterPro"/>
</dbReference>
<feature type="coiled-coil region" evidence="5">
    <location>
        <begin position="258"/>
        <end position="295"/>
    </location>
</feature>
<dbReference type="Pfam" id="PF00620">
    <property type="entry name" value="RhoGAP"/>
    <property type="match status" value="1"/>
</dbReference>
<dbReference type="GeneID" id="20195635"/>
<protein>
    <recommendedName>
        <fullName evidence="12">Active breakpoint cluster region-related protein</fullName>
    </recommendedName>
</protein>
<dbReference type="EMBL" id="KB097667">
    <property type="protein sequence ID" value="ESN92154.1"/>
    <property type="molecule type" value="Genomic_DNA"/>
</dbReference>
<dbReference type="InterPro" id="IPR001849">
    <property type="entry name" value="PH_domain"/>
</dbReference>
<dbReference type="SUPFAM" id="SSF48350">
    <property type="entry name" value="GTPase activation domain, GAP"/>
    <property type="match status" value="1"/>
</dbReference>
<dbReference type="GO" id="GO:0016020">
    <property type="term" value="C:membrane"/>
    <property type="evidence" value="ECO:0000318"/>
    <property type="project" value="GO_Central"/>
</dbReference>
<dbReference type="InterPro" id="IPR011993">
    <property type="entry name" value="PH-like_dom_sf"/>
</dbReference>
<sequence length="725" mass="82814">MRRWVVKSILESENSYLGILDMLMKHMTTYKNISSTAQMLISAADVEIIFHRIPELHHAHKMFVYQLAPKLEQWSGEQQIADVFKMLVDEEHRIAPDFLKNYPKAVATIHRCWSESQQFADLTKEIRIKSTSESPSLEELLHKPVLRFQRNSLVLHDLIKCTPASHPDYDTLQKTLNLSRSFLENLDSPDNNLNADHQRYLAKQGLIVEKVGQVRKVRHVFLFNDVIVCARQKITTKQKIHLEPKWYISLIDLSLDDIVCIEDERQLLESQKQEIEILQKKMSELQKELKAELKGAVKENSDSQKLKKKMIEQQALLIKSSPCLIFKIHNRKMNRQHTLLMASDYERASWRTTITGLLSRAQTSLNFSSTELQSLLNSQKVYLSLEEEHLFGTLSIKIFKLQGLKVPSGYYCTIEVDTFGQFFMKAKTKVVYEQPEPAWNEDFEIELEGSQTIRILCYKMGKDVGCLVGSCALELSKAWLRGDFQEKPISINDELSLIVSLIYCSRDQTLKRAQSTVKGGVFGAPIKSVTKREGTDIPMIVKSCVQEVEKRGMQEVGIYRVSGVSGEIQKMKKCFEKNSKVASTMLGDLDINVVTGVLKTYFRELPEALFTDYLYPQLVKGMGLGDPEAKVACITSLVQSLPEPNRATALYLIDHLIRVSKNEPENRMTLKNLATVFGPTLLRPANKPQQQQTLEELFSTGTREVMMQTDILLFILKSNINESVA</sequence>
<proteinExistence type="predicted"/>
<keyword evidence="3" id="KW-0343">GTPase activation</keyword>
<dbReference type="FunCoup" id="T1EGD3">
    <property type="interactions" value="457"/>
</dbReference>
<keyword evidence="4" id="KW-0344">Guanine-nucleotide releasing factor</keyword>
<dbReference type="Gene3D" id="1.20.900.10">
    <property type="entry name" value="Dbl homology (DH) domain"/>
    <property type="match status" value="1"/>
</dbReference>
<reference evidence="11" key="1">
    <citation type="submission" date="2012-12" db="EMBL/GenBank/DDBJ databases">
        <authorList>
            <person name="Hellsten U."/>
            <person name="Grimwood J."/>
            <person name="Chapman J.A."/>
            <person name="Shapiro H."/>
            <person name="Aerts A."/>
            <person name="Otillar R.P."/>
            <person name="Terry A.Y."/>
            <person name="Boore J.L."/>
            <person name="Simakov O."/>
            <person name="Marletaz F."/>
            <person name="Cho S.-J."/>
            <person name="Edsinger-Gonzales E."/>
            <person name="Havlak P."/>
            <person name="Kuo D.-H."/>
            <person name="Larsson T."/>
            <person name="Lv J."/>
            <person name="Arendt D."/>
            <person name="Savage R."/>
            <person name="Osoegawa K."/>
            <person name="de Jong P."/>
            <person name="Lindberg D.R."/>
            <person name="Seaver E.C."/>
            <person name="Weisblat D.A."/>
            <person name="Putnam N.H."/>
            <person name="Grigoriev I.V."/>
            <person name="Rokhsar D.S."/>
        </authorList>
    </citation>
    <scope>NUCLEOTIDE SEQUENCE</scope>
</reference>
<feature type="domain" description="DH" evidence="7">
    <location>
        <begin position="1"/>
        <end position="189"/>
    </location>
</feature>
<dbReference type="InterPro" id="IPR000219">
    <property type="entry name" value="DH_dom"/>
</dbReference>
<dbReference type="Pfam" id="PF19057">
    <property type="entry name" value="PH_19"/>
    <property type="match status" value="1"/>
</dbReference>
<dbReference type="OrthoDB" id="2155291at2759"/>
<dbReference type="InterPro" id="IPR035892">
    <property type="entry name" value="C2_domain_sf"/>
</dbReference>
<dbReference type="PROSITE" id="PS50004">
    <property type="entry name" value="C2"/>
    <property type="match status" value="1"/>
</dbReference>
<reference evidence="10" key="3">
    <citation type="submission" date="2015-06" db="UniProtKB">
        <authorList>
            <consortium name="EnsemblMetazoa"/>
        </authorList>
    </citation>
    <scope>IDENTIFICATION</scope>
</reference>
<dbReference type="SMART" id="SM00325">
    <property type="entry name" value="RhoGEF"/>
    <property type="match status" value="1"/>
</dbReference>
<dbReference type="InterPro" id="IPR035899">
    <property type="entry name" value="DBL_dom_sf"/>
</dbReference>
<dbReference type="InterPro" id="IPR000008">
    <property type="entry name" value="C2_dom"/>
</dbReference>
<dbReference type="PANTHER" id="PTHR23182:SF1">
    <property type="entry name" value="RHO GTPASE ACTIVATING PROTEIN AT 1A, ISOFORM E"/>
    <property type="match status" value="1"/>
</dbReference>
<reference evidence="9 11" key="2">
    <citation type="journal article" date="2013" name="Nature">
        <title>Insights into bilaterian evolution from three spiralian genomes.</title>
        <authorList>
            <person name="Simakov O."/>
            <person name="Marletaz F."/>
            <person name="Cho S.J."/>
            <person name="Edsinger-Gonzales E."/>
            <person name="Havlak P."/>
            <person name="Hellsten U."/>
            <person name="Kuo D.H."/>
            <person name="Larsson T."/>
            <person name="Lv J."/>
            <person name="Arendt D."/>
            <person name="Savage R."/>
            <person name="Osoegawa K."/>
            <person name="de Jong P."/>
            <person name="Grimwood J."/>
            <person name="Chapman J.A."/>
            <person name="Shapiro H."/>
            <person name="Aerts A."/>
            <person name="Otillar R.P."/>
            <person name="Terry A.Y."/>
            <person name="Boore J.L."/>
            <person name="Grigoriev I.V."/>
            <person name="Lindberg D.R."/>
            <person name="Seaver E.C."/>
            <person name="Weisblat D.A."/>
            <person name="Putnam N.H."/>
            <person name="Rokhsar D.S."/>
        </authorList>
    </citation>
    <scope>NUCLEOTIDE SEQUENCE</scope>
</reference>
<dbReference type="EMBL" id="AMQM01007806">
    <property type="status" value="NOT_ANNOTATED_CDS"/>
    <property type="molecule type" value="Genomic_DNA"/>
</dbReference>
<dbReference type="InParanoid" id="T1EGD3"/>
<feature type="domain" description="C2" evidence="6">
    <location>
        <begin position="377"/>
        <end position="489"/>
    </location>
</feature>
<keyword evidence="5" id="KW-0175">Coiled coil</keyword>
<dbReference type="SMART" id="SM00324">
    <property type="entry name" value="RhoGAP"/>
    <property type="match status" value="1"/>
</dbReference>
<dbReference type="Pfam" id="PF00621">
    <property type="entry name" value="RhoGEF"/>
    <property type="match status" value="1"/>
</dbReference>
<evidence type="ECO:0000313" key="10">
    <source>
        <dbReference type="EnsemblMetazoa" id="HelroP116148"/>
    </source>
</evidence>
<dbReference type="GO" id="GO:0030424">
    <property type="term" value="C:axon"/>
    <property type="evidence" value="ECO:0007669"/>
    <property type="project" value="UniProtKB-SubCell"/>
</dbReference>
<dbReference type="Proteomes" id="UP000015101">
    <property type="component" value="Unassembled WGS sequence"/>
</dbReference>
<dbReference type="SMART" id="SM00239">
    <property type="entry name" value="C2"/>
    <property type="match status" value="1"/>
</dbReference>
<dbReference type="PROSITE" id="PS50238">
    <property type="entry name" value="RHOGAP"/>
    <property type="match status" value="1"/>
</dbReference>
<dbReference type="OMA" id="VESKTHL"/>
<evidence type="ECO:0000259" key="7">
    <source>
        <dbReference type="PROSITE" id="PS50010"/>
    </source>
</evidence>
<keyword evidence="11" id="KW-1185">Reference proteome</keyword>
<evidence type="ECO:0000256" key="2">
    <source>
        <dbReference type="ARBA" id="ARBA00004552"/>
    </source>
</evidence>
<dbReference type="GO" id="GO:0005096">
    <property type="term" value="F:GTPase activator activity"/>
    <property type="evidence" value="ECO:0007669"/>
    <property type="project" value="UniProtKB-KW"/>
</dbReference>
<evidence type="ECO:0000259" key="8">
    <source>
        <dbReference type="PROSITE" id="PS50238"/>
    </source>
</evidence>
<evidence type="ECO:0000256" key="4">
    <source>
        <dbReference type="ARBA" id="ARBA00022658"/>
    </source>
</evidence>
<evidence type="ECO:0000313" key="11">
    <source>
        <dbReference type="Proteomes" id="UP000015101"/>
    </source>
</evidence>